<accession>A0A119HFK0</accession>
<keyword evidence="1" id="KW-0812">Transmembrane</keyword>
<proteinExistence type="predicted"/>
<dbReference type="EMBL" id="LPHD01000049">
    <property type="protein sequence ID" value="KWA84017.1"/>
    <property type="molecule type" value="Genomic_DNA"/>
</dbReference>
<comment type="caution">
    <text evidence="2">The sequence shown here is derived from an EMBL/GenBank/DDBJ whole genome shotgun (WGS) entry which is preliminary data.</text>
</comment>
<keyword evidence="1" id="KW-0472">Membrane</keyword>
<protein>
    <submittedName>
        <fullName evidence="2">Uncharacterized protein</fullName>
    </submittedName>
</protein>
<evidence type="ECO:0000313" key="3">
    <source>
        <dbReference type="Proteomes" id="UP000060630"/>
    </source>
</evidence>
<keyword evidence="1" id="KW-1133">Transmembrane helix</keyword>
<dbReference type="AlphaFoldDB" id="A0A119HFK0"/>
<feature type="transmembrane region" description="Helical" evidence="1">
    <location>
        <begin position="26"/>
        <end position="44"/>
    </location>
</feature>
<organism evidence="2 3">
    <name type="scientific">Burkholderia ubonensis</name>
    <dbReference type="NCBI Taxonomy" id="101571"/>
    <lineage>
        <taxon>Bacteria</taxon>
        <taxon>Pseudomonadati</taxon>
        <taxon>Pseudomonadota</taxon>
        <taxon>Betaproteobacteria</taxon>
        <taxon>Burkholderiales</taxon>
        <taxon>Burkholderiaceae</taxon>
        <taxon>Burkholderia</taxon>
        <taxon>Burkholderia cepacia complex</taxon>
    </lineage>
</organism>
<name>A0A119HFK0_9BURK</name>
<dbReference type="Proteomes" id="UP000060630">
    <property type="component" value="Unassembled WGS sequence"/>
</dbReference>
<evidence type="ECO:0000256" key="1">
    <source>
        <dbReference type="SAM" id="Phobius"/>
    </source>
</evidence>
<reference evidence="2 3" key="1">
    <citation type="submission" date="2015-11" db="EMBL/GenBank/DDBJ databases">
        <title>Expanding the genomic diversity of Burkholderia species for the development of highly accurate diagnostics.</title>
        <authorList>
            <person name="Sahl J."/>
            <person name="Keim P."/>
            <person name="Wagner D."/>
        </authorList>
    </citation>
    <scope>NUCLEOTIDE SEQUENCE [LARGE SCALE GENOMIC DNA]</scope>
    <source>
        <strain evidence="2 3">MSMB2087WGS</strain>
    </source>
</reference>
<sequence length="72" mass="7787">MLLLTLYVYAHPVLGHIHREEIIMKVVAYFAVACVVVMVASMAMKSPSSSVSKAKTTIQNNIDARKAALAAI</sequence>
<evidence type="ECO:0000313" key="2">
    <source>
        <dbReference type="EMBL" id="KWA84017.1"/>
    </source>
</evidence>
<gene>
    <name evidence="2" type="ORF">WL29_21875</name>
</gene>